<evidence type="ECO:0000313" key="4">
    <source>
        <dbReference type="Proteomes" id="UP001596461"/>
    </source>
</evidence>
<comment type="caution">
    <text evidence="3">The sequence shown here is derived from an EMBL/GenBank/DDBJ whole genome shotgun (WGS) entry which is preliminary data.</text>
</comment>
<dbReference type="AlphaFoldDB" id="A0ABD5WJ08"/>
<dbReference type="EMBL" id="JBHTAH010000023">
    <property type="protein sequence ID" value="MFC7071371.1"/>
    <property type="molecule type" value="Genomic_DNA"/>
</dbReference>
<dbReference type="RefSeq" id="WP_284031360.1">
    <property type="nucleotide sequence ID" value="NZ_CP126154.1"/>
</dbReference>
<keyword evidence="2" id="KW-0812">Transmembrane</keyword>
<dbReference type="InterPro" id="IPR058328">
    <property type="entry name" value="DUF8015"/>
</dbReference>
<protein>
    <submittedName>
        <fullName evidence="3">Uncharacterized protein</fullName>
    </submittedName>
</protein>
<gene>
    <name evidence="3" type="ORF">ACFQL9_17130</name>
</gene>
<evidence type="ECO:0000256" key="1">
    <source>
        <dbReference type="SAM" id="MobiDB-lite"/>
    </source>
</evidence>
<evidence type="ECO:0000256" key="2">
    <source>
        <dbReference type="SAM" id="Phobius"/>
    </source>
</evidence>
<proteinExistence type="predicted"/>
<accession>A0ABD5WJ08</accession>
<keyword evidence="4" id="KW-1185">Reference proteome</keyword>
<keyword evidence="2" id="KW-0472">Membrane</keyword>
<sequence>MTGYHDYVLGLIPAALLGITFMLEGLGWSLQVAVPVGGAVAAGLVGHAMFVRGPVSDPMVRDAPVGGGPDAGAAPGAPSNLD</sequence>
<organism evidence="3 4">
    <name type="scientific">Halobaculum lipolyticum</name>
    <dbReference type="NCBI Taxonomy" id="3032001"/>
    <lineage>
        <taxon>Archaea</taxon>
        <taxon>Methanobacteriati</taxon>
        <taxon>Methanobacteriota</taxon>
        <taxon>Stenosarchaea group</taxon>
        <taxon>Halobacteria</taxon>
        <taxon>Halobacteriales</taxon>
        <taxon>Haloferacaceae</taxon>
        <taxon>Halobaculum</taxon>
    </lineage>
</organism>
<dbReference type="Proteomes" id="UP001596461">
    <property type="component" value="Unassembled WGS sequence"/>
</dbReference>
<reference evidence="3 4" key="1">
    <citation type="journal article" date="2019" name="Int. J. Syst. Evol. Microbiol.">
        <title>The Global Catalogue of Microorganisms (GCM) 10K type strain sequencing project: providing services to taxonomists for standard genome sequencing and annotation.</title>
        <authorList>
            <consortium name="The Broad Institute Genomics Platform"/>
            <consortium name="The Broad Institute Genome Sequencing Center for Infectious Disease"/>
            <person name="Wu L."/>
            <person name="Ma J."/>
        </authorList>
    </citation>
    <scope>NUCLEOTIDE SEQUENCE [LARGE SCALE GENOMIC DNA]</scope>
    <source>
        <strain evidence="3 4">DT31</strain>
    </source>
</reference>
<dbReference type="GeneID" id="81126248"/>
<dbReference type="Pfam" id="PF26047">
    <property type="entry name" value="DUF8015"/>
    <property type="match status" value="1"/>
</dbReference>
<feature type="compositionally biased region" description="Low complexity" evidence="1">
    <location>
        <begin position="71"/>
        <end position="82"/>
    </location>
</feature>
<evidence type="ECO:0000313" key="3">
    <source>
        <dbReference type="EMBL" id="MFC7071371.1"/>
    </source>
</evidence>
<name>A0ABD5WJ08_9EURY</name>
<feature type="region of interest" description="Disordered" evidence="1">
    <location>
        <begin position="61"/>
        <end position="82"/>
    </location>
</feature>
<keyword evidence="2" id="KW-1133">Transmembrane helix</keyword>
<feature type="transmembrane region" description="Helical" evidence="2">
    <location>
        <begin position="7"/>
        <end position="26"/>
    </location>
</feature>
<feature type="transmembrane region" description="Helical" evidence="2">
    <location>
        <begin position="32"/>
        <end position="51"/>
    </location>
</feature>